<dbReference type="InterPro" id="IPR029058">
    <property type="entry name" value="AB_hydrolase_fold"/>
</dbReference>
<dbReference type="SUPFAM" id="SSF53474">
    <property type="entry name" value="alpha/beta-Hydrolases"/>
    <property type="match status" value="1"/>
</dbReference>
<feature type="domain" description="Alpha/beta hydrolase fold-3" evidence="6">
    <location>
        <begin position="82"/>
        <end position="206"/>
    </location>
</feature>
<dbReference type="GeneID" id="18822635"/>
<dbReference type="InterPro" id="IPR001222">
    <property type="entry name" value="Znf_TFIIS"/>
</dbReference>
<evidence type="ECO:0000256" key="3">
    <source>
        <dbReference type="ARBA" id="ARBA00022801"/>
    </source>
</evidence>
<gene>
    <name evidence="7" type="ORF">AGABI1DRAFT_108819</name>
</gene>
<evidence type="ECO:0000256" key="2">
    <source>
        <dbReference type="ARBA" id="ARBA00022771"/>
    </source>
</evidence>
<name>K5X082_AGABU</name>
<dbReference type="Pfam" id="PF01096">
    <property type="entry name" value="Zn_ribbon_TFIIS"/>
    <property type="match status" value="1"/>
</dbReference>
<reference evidence="8" key="1">
    <citation type="journal article" date="2012" name="Proc. Natl. Acad. Sci. U.S.A.">
        <title>Genome sequence of the button mushroom Agaricus bisporus reveals mechanisms governing adaptation to a humic-rich ecological niche.</title>
        <authorList>
            <person name="Morin E."/>
            <person name="Kohler A."/>
            <person name="Baker A.R."/>
            <person name="Foulongne-Oriol M."/>
            <person name="Lombard V."/>
            <person name="Nagy L.G."/>
            <person name="Ohm R.A."/>
            <person name="Patyshakuliyeva A."/>
            <person name="Brun A."/>
            <person name="Aerts A.L."/>
            <person name="Bailey A.M."/>
            <person name="Billette C."/>
            <person name="Coutinho P.M."/>
            <person name="Deakin G."/>
            <person name="Doddapaneni H."/>
            <person name="Floudas D."/>
            <person name="Grimwood J."/>
            <person name="Hilden K."/>
            <person name="Kuees U."/>
            <person name="LaButti K.M."/>
            <person name="Lapidus A."/>
            <person name="Lindquist E.A."/>
            <person name="Lucas S.M."/>
            <person name="Murat C."/>
            <person name="Riley R.W."/>
            <person name="Salamov A.A."/>
            <person name="Schmutz J."/>
            <person name="Subramanian V."/>
            <person name="Woesten H.A.B."/>
            <person name="Xu J."/>
            <person name="Eastwood D.C."/>
            <person name="Foster G.D."/>
            <person name="Sonnenberg A.S."/>
            <person name="Cullen D."/>
            <person name="de Vries R.P."/>
            <person name="Lundell T."/>
            <person name="Hibbett D.S."/>
            <person name="Henrissat B."/>
            <person name="Burton K.S."/>
            <person name="Kerrigan R.W."/>
            <person name="Challen M.P."/>
            <person name="Grigoriev I.V."/>
            <person name="Martin F."/>
        </authorList>
    </citation>
    <scope>NUCLEOTIDE SEQUENCE [LARGE SCALE GENOMIC DNA]</scope>
    <source>
        <strain evidence="8">JB137-S8 / ATCC MYA-4627 / FGSC 10392</strain>
    </source>
</reference>
<dbReference type="InterPro" id="IPR050300">
    <property type="entry name" value="GDXG_lipolytic_enzyme"/>
</dbReference>
<dbReference type="InterPro" id="IPR013094">
    <property type="entry name" value="AB_hydrolase_3"/>
</dbReference>
<dbReference type="Gene3D" id="3.40.50.1820">
    <property type="entry name" value="alpha/beta hydrolase"/>
    <property type="match status" value="1"/>
</dbReference>
<dbReference type="OMA" id="DVVKWIH"/>
<sequence length="396" mass="44311">MDQLTDIPWNVSPRLTRDPTLEAFRPLLEKNRSLITEIAKKTFKYGDTDRHFLRASTSYIIKLDIYWPPVQPTSSNGKTPILFYVYGGGFVAGDRNSLAPFDLMLSSLGAFFARRGFITIIPDYRLAPEFKYPTPVEDILNAIKWTLNHGSELITPTTLDPDLDSLTLAGHSAGAVHAATSILHPTLIPLESDLRKKIKGVVLMSGPFHFPPITEIQVFEAYYGTEKNAREKSPLSLLLKWIDTKPKESLPKILLIEAQYEPEWIFDMGVDYQKVLEWHLGEAVLMVIGKGHNHISLICSPSSGEGEEWGVETVEWIWKNLKRVRLTAHCCQGVSAVGSGISAGSGADTTKHTTDDECSECHQRRNRSFTVQLGTESVSSKTFMTCINCGNKWTRI</sequence>
<dbReference type="KEGG" id="abp:AGABI1DRAFT108819"/>
<dbReference type="RefSeq" id="XP_007332953.1">
    <property type="nucleotide sequence ID" value="XM_007332891.1"/>
</dbReference>
<dbReference type="InParanoid" id="K5X082"/>
<evidence type="ECO:0000313" key="8">
    <source>
        <dbReference type="Proteomes" id="UP000008493"/>
    </source>
</evidence>
<accession>K5X082</accession>
<dbReference type="SUPFAM" id="SSF57783">
    <property type="entry name" value="Zinc beta-ribbon"/>
    <property type="match status" value="1"/>
</dbReference>
<dbReference type="GO" id="GO:0008270">
    <property type="term" value="F:zinc ion binding"/>
    <property type="evidence" value="ECO:0007669"/>
    <property type="project" value="UniProtKB-KW"/>
</dbReference>
<evidence type="ECO:0000259" key="6">
    <source>
        <dbReference type="Pfam" id="PF07859"/>
    </source>
</evidence>
<evidence type="ECO:0000256" key="1">
    <source>
        <dbReference type="ARBA" id="ARBA00022723"/>
    </source>
</evidence>
<evidence type="ECO:0000313" key="7">
    <source>
        <dbReference type="EMBL" id="EKM76518.1"/>
    </source>
</evidence>
<organism evidence="7 8">
    <name type="scientific">Agaricus bisporus var. burnettii (strain JB137-S8 / ATCC MYA-4627 / FGSC 10392)</name>
    <name type="common">White button mushroom</name>
    <dbReference type="NCBI Taxonomy" id="597362"/>
    <lineage>
        <taxon>Eukaryota</taxon>
        <taxon>Fungi</taxon>
        <taxon>Dikarya</taxon>
        <taxon>Basidiomycota</taxon>
        <taxon>Agaricomycotina</taxon>
        <taxon>Agaricomycetes</taxon>
        <taxon>Agaricomycetidae</taxon>
        <taxon>Agaricales</taxon>
        <taxon>Agaricineae</taxon>
        <taxon>Agaricaceae</taxon>
        <taxon>Agaricus</taxon>
    </lineage>
</organism>
<feature type="domain" description="TFIIS-type" evidence="5">
    <location>
        <begin position="357"/>
        <end position="394"/>
    </location>
</feature>
<keyword evidence="8" id="KW-1185">Reference proteome</keyword>
<dbReference type="GO" id="GO:0003676">
    <property type="term" value="F:nucleic acid binding"/>
    <property type="evidence" value="ECO:0007669"/>
    <property type="project" value="InterPro"/>
</dbReference>
<dbReference type="HOGENOM" id="CLU_012494_8_1_1"/>
<dbReference type="PANTHER" id="PTHR48081">
    <property type="entry name" value="AB HYDROLASE SUPERFAMILY PROTEIN C4A8.06C"/>
    <property type="match status" value="1"/>
</dbReference>
<dbReference type="STRING" id="597362.K5X082"/>
<evidence type="ECO:0008006" key="9">
    <source>
        <dbReference type="Google" id="ProtNLM"/>
    </source>
</evidence>
<dbReference type="Gene3D" id="2.20.25.10">
    <property type="match status" value="1"/>
</dbReference>
<dbReference type="GO" id="GO:0006351">
    <property type="term" value="P:DNA-templated transcription"/>
    <property type="evidence" value="ECO:0007669"/>
    <property type="project" value="InterPro"/>
</dbReference>
<dbReference type="eggNOG" id="ENOG502SNME">
    <property type="taxonomic scope" value="Eukaryota"/>
</dbReference>
<keyword evidence="2" id="KW-0863">Zinc-finger</keyword>
<evidence type="ECO:0000259" key="5">
    <source>
        <dbReference type="Pfam" id="PF01096"/>
    </source>
</evidence>
<proteinExistence type="predicted"/>
<dbReference type="Proteomes" id="UP000008493">
    <property type="component" value="Unassembled WGS sequence"/>
</dbReference>
<keyword evidence="1" id="KW-0479">Metal-binding</keyword>
<keyword evidence="4" id="KW-0862">Zinc</keyword>
<dbReference type="GO" id="GO:0016787">
    <property type="term" value="F:hydrolase activity"/>
    <property type="evidence" value="ECO:0007669"/>
    <property type="project" value="UniProtKB-KW"/>
</dbReference>
<protein>
    <recommendedName>
        <fullName evidence="9">Alpha/beta hydrolase fold-3 domain-containing protein</fullName>
    </recommendedName>
</protein>
<dbReference type="EMBL" id="JH971402">
    <property type="protein sequence ID" value="EKM76518.1"/>
    <property type="molecule type" value="Genomic_DNA"/>
</dbReference>
<keyword evidence="3" id="KW-0378">Hydrolase</keyword>
<dbReference type="AlphaFoldDB" id="K5X082"/>
<dbReference type="Pfam" id="PF07859">
    <property type="entry name" value="Abhydrolase_3"/>
    <property type="match status" value="1"/>
</dbReference>
<evidence type="ECO:0000256" key="4">
    <source>
        <dbReference type="ARBA" id="ARBA00022833"/>
    </source>
</evidence>
<dbReference type="OrthoDB" id="433474at2759"/>